<gene>
    <name evidence="1" type="ORF">C1645_835920</name>
</gene>
<accession>A0A397SBH6</accession>
<dbReference type="EMBL" id="QKYT01000707">
    <property type="protein sequence ID" value="RIA82076.1"/>
    <property type="molecule type" value="Genomic_DNA"/>
</dbReference>
<dbReference type="OrthoDB" id="4062651at2759"/>
<evidence type="ECO:0008006" key="3">
    <source>
        <dbReference type="Google" id="ProtNLM"/>
    </source>
</evidence>
<organism evidence="1 2">
    <name type="scientific">Glomus cerebriforme</name>
    <dbReference type="NCBI Taxonomy" id="658196"/>
    <lineage>
        <taxon>Eukaryota</taxon>
        <taxon>Fungi</taxon>
        <taxon>Fungi incertae sedis</taxon>
        <taxon>Mucoromycota</taxon>
        <taxon>Glomeromycotina</taxon>
        <taxon>Glomeromycetes</taxon>
        <taxon>Glomerales</taxon>
        <taxon>Glomeraceae</taxon>
        <taxon>Glomus</taxon>
    </lineage>
</organism>
<proteinExistence type="predicted"/>
<sequence>MYFALSKLYFSFPQLISDIAKQCVDVDPSKRPTADDLFEKFYQWLINLTDSEINKQIKEADEFNEKQPILNLQILHILKLFIQVYY</sequence>
<dbReference type="InterPro" id="IPR011009">
    <property type="entry name" value="Kinase-like_dom_sf"/>
</dbReference>
<dbReference type="Gene3D" id="1.10.510.10">
    <property type="entry name" value="Transferase(Phosphotransferase) domain 1"/>
    <property type="match status" value="1"/>
</dbReference>
<dbReference type="AlphaFoldDB" id="A0A397SBH6"/>
<comment type="caution">
    <text evidence="1">The sequence shown here is derived from an EMBL/GenBank/DDBJ whole genome shotgun (WGS) entry which is preliminary data.</text>
</comment>
<evidence type="ECO:0000313" key="2">
    <source>
        <dbReference type="Proteomes" id="UP000265703"/>
    </source>
</evidence>
<evidence type="ECO:0000313" key="1">
    <source>
        <dbReference type="EMBL" id="RIA82076.1"/>
    </source>
</evidence>
<reference evidence="1 2" key="1">
    <citation type="submission" date="2018-06" db="EMBL/GenBank/DDBJ databases">
        <title>Comparative genomics reveals the genomic features of Rhizophagus irregularis, R. cerebriforme, R. diaphanum and Gigaspora rosea, and their symbiotic lifestyle signature.</title>
        <authorList>
            <person name="Morin E."/>
            <person name="San Clemente H."/>
            <person name="Chen E.C.H."/>
            <person name="De La Providencia I."/>
            <person name="Hainaut M."/>
            <person name="Kuo A."/>
            <person name="Kohler A."/>
            <person name="Murat C."/>
            <person name="Tang N."/>
            <person name="Roy S."/>
            <person name="Loubradou J."/>
            <person name="Henrissat B."/>
            <person name="Grigoriev I.V."/>
            <person name="Corradi N."/>
            <person name="Roux C."/>
            <person name="Martin F.M."/>
        </authorList>
    </citation>
    <scope>NUCLEOTIDE SEQUENCE [LARGE SCALE GENOMIC DNA]</scope>
    <source>
        <strain evidence="1 2">DAOM 227022</strain>
    </source>
</reference>
<dbReference type="Proteomes" id="UP000265703">
    <property type="component" value="Unassembled WGS sequence"/>
</dbReference>
<protein>
    <recommendedName>
        <fullName evidence="3">Protein kinase domain-containing protein</fullName>
    </recommendedName>
</protein>
<keyword evidence="2" id="KW-1185">Reference proteome</keyword>
<dbReference type="SUPFAM" id="SSF56112">
    <property type="entry name" value="Protein kinase-like (PK-like)"/>
    <property type="match status" value="1"/>
</dbReference>
<name>A0A397SBH6_9GLOM</name>